<keyword evidence="2" id="KW-1185">Reference proteome</keyword>
<dbReference type="PANTHER" id="PTHR46169">
    <property type="entry name" value="DNA REPLICATION-RELATED ELEMENT FACTOR, ISOFORM A"/>
    <property type="match status" value="1"/>
</dbReference>
<accession>A0AAV6V7J5</accession>
<dbReference type="Proteomes" id="UP000827092">
    <property type="component" value="Unassembled WGS sequence"/>
</dbReference>
<dbReference type="PANTHER" id="PTHR46169:SF15">
    <property type="entry name" value="INNER CENTROMERE PROTEIN A-LIKE ISOFORM X1-RELATED"/>
    <property type="match status" value="1"/>
</dbReference>
<dbReference type="InterPro" id="IPR052717">
    <property type="entry name" value="Vacuolar_transposase_reg"/>
</dbReference>
<gene>
    <name evidence="1" type="ORF">JTE90_018543</name>
</gene>
<evidence type="ECO:0000313" key="1">
    <source>
        <dbReference type="EMBL" id="KAG8191611.1"/>
    </source>
</evidence>
<comment type="caution">
    <text evidence="1">The sequence shown here is derived from an EMBL/GenBank/DDBJ whole genome shotgun (WGS) entry which is preliminary data.</text>
</comment>
<protein>
    <submittedName>
        <fullName evidence="1">Uncharacterized protein</fullName>
    </submittedName>
</protein>
<dbReference type="GO" id="GO:0005634">
    <property type="term" value="C:nucleus"/>
    <property type="evidence" value="ECO:0007669"/>
    <property type="project" value="TreeGrafter"/>
</dbReference>
<dbReference type="EMBL" id="JAFNEN010000156">
    <property type="protein sequence ID" value="KAG8191611.1"/>
    <property type="molecule type" value="Genomic_DNA"/>
</dbReference>
<proteinExistence type="predicted"/>
<dbReference type="GO" id="GO:0006357">
    <property type="term" value="P:regulation of transcription by RNA polymerase II"/>
    <property type="evidence" value="ECO:0007669"/>
    <property type="project" value="TreeGrafter"/>
</dbReference>
<name>A0AAV6V7J5_9ARAC</name>
<evidence type="ECO:0000313" key="2">
    <source>
        <dbReference type="Proteomes" id="UP000827092"/>
    </source>
</evidence>
<dbReference type="AlphaFoldDB" id="A0AAV6V7J5"/>
<reference evidence="1 2" key="1">
    <citation type="journal article" date="2022" name="Nat. Ecol. Evol.">
        <title>A masculinizing supergene underlies an exaggerated male reproductive morph in a spider.</title>
        <authorList>
            <person name="Hendrickx F."/>
            <person name="De Corte Z."/>
            <person name="Sonet G."/>
            <person name="Van Belleghem S.M."/>
            <person name="Kostlbacher S."/>
            <person name="Vangestel C."/>
        </authorList>
    </citation>
    <scope>NUCLEOTIDE SEQUENCE [LARGE SCALE GENOMIC DNA]</scope>
    <source>
        <strain evidence="1">W744_W776</strain>
    </source>
</reference>
<organism evidence="1 2">
    <name type="scientific">Oedothorax gibbosus</name>
    <dbReference type="NCBI Taxonomy" id="931172"/>
    <lineage>
        <taxon>Eukaryota</taxon>
        <taxon>Metazoa</taxon>
        <taxon>Ecdysozoa</taxon>
        <taxon>Arthropoda</taxon>
        <taxon>Chelicerata</taxon>
        <taxon>Arachnida</taxon>
        <taxon>Araneae</taxon>
        <taxon>Araneomorphae</taxon>
        <taxon>Entelegynae</taxon>
        <taxon>Araneoidea</taxon>
        <taxon>Linyphiidae</taxon>
        <taxon>Erigoninae</taxon>
        <taxon>Oedothorax</taxon>
    </lineage>
</organism>
<sequence>MPQLKVKQEVSTRWNSTLQMLERLLQLRWQRYRTHQKHCCQSEWKVIADCVPLLKQMEDMTTALSGEVYPTLSMVIPML</sequence>